<evidence type="ECO:0000256" key="5">
    <source>
        <dbReference type="ARBA" id="ARBA00012919"/>
    </source>
</evidence>
<sequence length="455" mass="49316">MHRFHRSTRLVASTLSRHGAKPNVRFMSSLPKPVTEITHPDSNVSPATQETVQRFNQYTMSTYGRPDLVLNRGQGCYVYDTDDRAYLDFTAGIAVVALGHADPQVAKVLEEQAKKLVHTSNLYYSETAGLLAEKIVKTTQQHGGDWASKIFFANSGTEANEGALKFARKWGKHIAGDNSKKTKIISFVNGFHGRSMGALSATYNPKYQIPFAPLVPGFSSVPYNDVDAALNAIDDDVCGVIIEPFQGEGGIHSANKEFLEALRKRCDEKKALLIFDEIQCGLGRTGKLWGHEHHGGIKPDLLTMAKPLANGVPIGAVLSSDKVSQIIKPGDHGTTFGGNPLATGVALHVFGRISDESFLKSVQDKGDALKADLKVLQAEMPDVIKEVRGQGLLLGVELFKDPSPVVKMARERGLLLVTAGCNTIRIVPPLVVTPEEGREAVARLAGALQEFKKSA</sequence>
<dbReference type="AlphaFoldDB" id="A0A068RH17"/>
<evidence type="ECO:0000256" key="7">
    <source>
        <dbReference type="ARBA" id="ARBA00022605"/>
    </source>
</evidence>
<evidence type="ECO:0000256" key="3">
    <source>
        <dbReference type="ARBA" id="ARBA00005024"/>
    </source>
</evidence>
<dbReference type="InterPro" id="IPR015424">
    <property type="entry name" value="PyrdxlP-dep_Trfase"/>
</dbReference>
<dbReference type="SUPFAM" id="SSF53383">
    <property type="entry name" value="PLP-dependent transferases"/>
    <property type="match status" value="1"/>
</dbReference>
<dbReference type="PANTHER" id="PTHR11986:SF79">
    <property type="entry name" value="ACETYLORNITHINE AMINOTRANSFERASE, MITOCHONDRIAL"/>
    <property type="match status" value="1"/>
</dbReference>
<evidence type="ECO:0000313" key="12">
    <source>
        <dbReference type="Proteomes" id="UP000027586"/>
    </source>
</evidence>
<dbReference type="InterPro" id="IPR005814">
    <property type="entry name" value="Aminotrans_3"/>
</dbReference>
<dbReference type="PANTHER" id="PTHR11986">
    <property type="entry name" value="AMINOTRANSFERASE CLASS III"/>
    <property type="match status" value="1"/>
</dbReference>
<dbReference type="GO" id="GO:0006526">
    <property type="term" value="P:L-arginine biosynthetic process"/>
    <property type="evidence" value="ECO:0007669"/>
    <property type="project" value="UniProtKB-UniPathway"/>
</dbReference>
<dbReference type="Pfam" id="PF00202">
    <property type="entry name" value="Aminotran_3"/>
    <property type="match status" value="1"/>
</dbReference>
<comment type="caution">
    <text evidence="11">The sequence shown here is derived from an EMBL/GenBank/DDBJ whole genome shotgun (WGS) entry which is preliminary data.</text>
</comment>
<dbReference type="PROSITE" id="PS00600">
    <property type="entry name" value="AA_TRANSFER_CLASS_3"/>
    <property type="match status" value="1"/>
</dbReference>
<dbReference type="GO" id="GO:0030170">
    <property type="term" value="F:pyridoxal phosphate binding"/>
    <property type="evidence" value="ECO:0007669"/>
    <property type="project" value="InterPro"/>
</dbReference>
<dbReference type="STRING" id="1263082.A0A068RH17"/>
<dbReference type="PIRSF" id="PIRSF000521">
    <property type="entry name" value="Transaminase_4ab_Lys_Orn"/>
    <property type="match status" value="1"/>
</dbReference>
<dbReference type="CDD" id="cd00610">
    <property type="entry name" value="OAT_like"/>
    <property type="match status" value="1"/>
</dbReference>
<evidence type="ECO:0000256" key="6">
    <source>
        <dbReference type="ARBA" id="ARBA00022576"/>
    </source>
</evidence>
<dbReference type="UniPathway" id="UPA00068">
    <property type="reaction ID" value="UER00109"/>
</dbReference>
<keyword evidence="8" id="KW-0808">Transferase</keyword>
<dbReference type="Gene3D" id="3.40.640.10">
    <property type="entry name" value="Type I PLP-dependent aspartate aminotransferase-like (Major domain)"/>
    <property type="match status" value="1"/>
</dbReference>
<dbReference type="GO" id="GO:0005759">
    <property type="term" value="C:mitochondrial matrix"/>
    <property type="evidence" value="ECO:0007669"/>
    <property type="project" value="TreeGrafter"/>
</dbReference>
<dbReference type="InterPro" id="IPR049704">
    <property type="entry name" value="Aminotrans_3_PPA_site"/>
</dbReference>
<protein>
    <recommendedName>
        <fullName evidence="5">acetylornithine transaminase</fullName>
        <ecNumber evidence="5">2.6.1.11</ecNumber>
    </recommendedName>
</protein>
<gene>
    <name evidence="11" type="ORF">LCOR_01027.1</name>
</gene>
<dbReference type="NCBIfam" id="NF002325">
    <property type="entry name" value="PRK01278.1"/>
    <property type="match status" value="1"/>
</dbReference>
<evidence type="ECO:0000256" key="4">
    <source>
        <dbReference type="ARBA" id="ARBA00008954"/>
    </source>
</evidence>
<dbReference type="InterPro" id="IPR015422">
    <property type="entry name" value="PyrdxlP-dep_Trfase_small"/>
</dbReference>
<comment type="subcellular location">
    <subcellularLocation>
        <location evidence="2">Mitochondrion</location>
    </subcellularLocation>
</comment>
<dbReference type="InterPro" id="IPR004636">
    <property type="entry name" value="AcOrn/SuccOrn_fam"/>
</dbReference>
<comment type="similarity">
    <text evidence="4 10">Belongs to the class-III pyridoxal-phosphate-dependent aminotransferase family.</text>
</comment>
<reference evidence="11" key="1">
    <citation type="submission" date="2013-08" db="EMBL/GenBank/DDBJ databases">
        <title>Gene expansion shapes genome architecture in the human pathogen Lichtheimia corymbifera: an evolutionary genomics analysis in the ancient terrestrial Mucorales (Mucoromycotina).</title>
        <authorList>
            <person name="Schwartze V.U."/>
            <person name="Winter S."/>
            <person name="Shelest E."/>
            <person name="Marcet-Houben M."/>
            <person name="Horn F."/>
            <person name="Wehner S."/>
            <person name="Hoffmann K."/>
            <person name="Riege K."/>
            <person name="Sammeth M."/>
            <person name="Nowrousian M."/>
            <person name="Valiante V."/>
            <person name="Linde J."/>
            <person name="Jacobsen I.D."/>
            <person name="Marz M."/>
            <person name="Brakhage A.A."/>
            <person name="Gabaldon T."/>
            <person name="Bocker S."/>
            <person name="Voigt K."/>
        </authorList>
    </citation>
    <scope>NUCLEOTIDE SEQUENCE [LARGE SCALE GENOMIC DNA]</scope>
    <source>
        <strain evidence="11">FSU 9682</strain>
    </source>
</reference>
<dbReference type="GO" id="GO:0003992">
    <property type="term" value="F:N2-acetyl-L-ornithine:2-oxoglutarate 5-aminotransferase activity"/>
    <property type="evidence" value="ECO:0007669"/>
    <property type="project" value="UniProtKB-EC"/>
</dbReference>
<evidence type="ECO:0000313" key="11">
    <source>
        <dbReference type="EMBL" id="CDH49279.1"/>
    </source>
</evidence>
<dbReference type="HAMAP" id="MF_01107">
    <property type="entry name" value="ArgD_aminotrans_3"/>
    <property type="match status" value="1"/>
</dbReference>
<proteinExistence type="inferred from homology"/>
<dbReference type="InterPro" id="IPR050103">
    <property type="entry name" value="Class-III_PLP-dep_AT"/>
</dbReference>
<keyword evidence="9 10" id="KW-0663">Pyridoxal phosphate</keyword>
<dbReference type="Gene3D" id="3.90.1150.10">
    <property type="entry name" value="Aspartate Aminotransferase, domain 1"/>
    <property type="match status" value="1"/>
</dbReference>
<evidence type="ECO:0000256" key="10">
    <source>
        <dbReference type="RuleBase" id="RU003560"/>
    </source>
</evidence>
<comment type="cofactor">
    <cofactor evidence="1">
        <name>pyridoxal 5'-phosphate</name>
        <dbReference type="ChEBI" id="CHEBI:597326"/>
    </cofactor>
</comment>
<dbReference type="NCBIfam" id="TIGR00707">
    <property type="entry name" value="argD"/>
    <property type="match status" value="1"/>
</dbReference>
<evidence type="ECO:0000256" key="9">
    <source>
        <dbReference type="ARBA" id="ARBA00022898"/>
    </source>
</evidence>
<dbReference type="EC" id="2.6.1.11" evidence="5"/>
<organism evidence="11 12">
    <name type="scientific">Lichtheimia corymbifera JMRC:FSU:9682</name>
    <dbReference type="NCBI Taxonomy" id="1263082"/>
    <lineage>
        <taxon>Eukaryota</taxon>
        <taxon>Fungi</taxon>
        <taxon>Fungi incertae sedis</taxon>
        <taxon>Mucoromycota</taxon>
        <taxon>Mucoromycotina</taxon>
        <taxon>Mucoromycetes</taxon>
        <taxon>Mucorales</taxon>
        <taxon>Lichtheimiaceae</taxon>
        <taxon>Lichtheimia</taxon>
    </lineage>
</organism>
<dbReference type="VEuPathDB" id="FungiDB:LCOR_01027.1"/>
<keyword evidence="12" id="KW-1185">Reference proteome</keyword>
<dbReference type="FunFam" id="3.40.640.10:FF:000004">
    <property type="entry name" value="Acetylornithine aminotransferase"/>
    <property type="match status" value="1"/>
</dbReference>
<evidence type="ECO:0000256" key="1">
    <source>
        <dbReference type="ARBA" id="ARBA00001933"/>
    </source>
</evidence>
<keyword evidence="7" id="KW-0028">Amino-acid biosynthesis</keyword>
<dbReference type="InterPro" id="IPR015421">
    <property type="entry name" value="PyrdxlP-dep_Trfase_major"/>
</dbReference>
<dbReference type="OrthoDB" id="5419315at2759"/>
<keyword evidence="6 11" id="KW-0032">Aminotransferase</keyword>
<dbReference type="EMBL" id="CBTN010000003">
    <property type="protein sequence ID" value="CDH49279.1"/>
    <property type="molecule type" value="Genomic_DNA"/>
</dbReference>
<dbReference type="Proteomes" id="UP000027586">
    <property type="component" value="Unassembled WGS sequence"/>
</dbReference>
<comment type="pathway">
    <text evidence="3">Amino-acid biosynthesis; L-arginine biosynthesis; N(2)-acetyl-L-ornithine from L-glutamate: step 4/4.</text>
</comment>
<evidence type="ECO:0000256" key="2">
    <source>
        <dbReference type="ARBA" id="ARBA00004173"/>
    </source>
</evidence>
<name>A0A068RH17_9FUNG</name>
<accession>A0A068RH17</accession>
<evidence type="ECO:0000256" key="8">
    <source>
        <dbReference type="ARBA" id="ARBA00022679"/>
    </source>
</evidence>
<dbReference type="GO" id="GO:0042802">
    <property type="term" value="F:identical protein binding"/>
    <property type="evidence" value="ECO:0007669"/>
    <property type="project" value="TreeGrafter"/>
</dbReference>